<organism evidence="3 4">
    <name type="scientific">Gloeocapsopsis dulcis AAB1 = 1H9</name>
    <dbReference type="NCBI Taxonomy" id="1433147"/>
    <lineage>
        <taxon>Bacteria</taxon>
        <taxon>Bacillati</taxon>
        <taxon>Cyanobacteriota</taxon>
        <taxon>Cyanophyceae</taxon>
        <taxon>Oscillatoriophycideae</taxon>
        <taxon>Chroococcales</taxon>
        <taxon>Chroococcaceae</taxon>
        <taxon>Gloeocapsopsis</taxon>
        <taxon>Gloeocapsopsis dulcis</taxon>
    </lineage>
</organism>
<feature type="transmembrane region" description="Helical" evidence="2">
    <location>
        <begin position="32"/>
        <end position="58"/>
    </location>
</feature>
<comment type="caution">
    <text evidence="3">The sequence shown here is derived from an EMBL/GenBank/DDBJ whole genome shotgun (WGS) entry which is preliminary data.</text>
</comment>
<accession>A0A6N8G051</accession>
<dbReference type="OrthoDB" id="425949at2"/>
<evidence type="ECO:0000313" key="4">
    <source>
        <dbReference type="Proteomes" id="UP000441797"/>
    </source>
</evidence>
<gene>
    <name evidence="3" type="ORF">BWI75_19710</name>
</gene>
<protein>
    <submittedName>
        <fullName evidence="3">Uncharacterized protein</fullName>
    </submittedName>
</protein>
<feature type="region of interest" description="Disordered" evidence="1">
    <location>
        <begin position="178"/>
        <end position="207"/>
    </location>
</feature>
<feature type="transmembrane region" description="Helical" evidence="2">
    <location>
        <begin position="96"/>
        <end position="118"/>
    </location>
</feature>
<keyword evidence="2" id="KW-0812">Transmembrane</keyword>
<dbReference type="EMBL" id="NAPY01000040">
    <property type="protein sequence ID" value="MUL38489.1"/>
    <property type="molecule type" value="Genomic_DNA"/>
</dbReference>
<feature type="region of interest" description="Disordered" evidence="1">
    <location>
        <begin position="122"/>
        <end position="165"/>
    </location>
</feature>
<dbReference type="Proteomes" id="UP000441797">
    <property type="component" value="Unassembled WGS sequence"/>
</dbReference>
<keyword evidence="2" id="KW-1133">Transmembrane helix</keyword>
<evidence type="ECO:0000256" key="2">
    <source>
        <dbReference type="SAM" id="Phobius"/>
    </source>
</evidence>
<evidence type="ECO:0000313" key="3">
    <source>
        <dbReference type="EMBL" id="MUL38489.1"/>
    </source>
</evidence>
<name>A0A6N8G051_9CHRO</name>
<keyword evidence="4" id="KW-1185">Reference proteome</keyword>
<sequence length="251" mass="27786">MDDDNQSTQQSSQQRSDLQLARARRRGSAKSTALNSLFALLLSPWLLWPLLWLILLLATTLSIFSLTFTGFVDRVETPVPLVVQTPDTATSGSNRIAIWVVGAIVVCAVGYGIVFRQLQGSSQPKRQRRQRTRKRLPRKVRPRVKSTGVEPTISVPTPEPPVKVTESVEPPIAKIREPQIPEPPITDVKETIPVSDGNGSGEDPKVTILPPEEIQSVNVTRVLLAEMMDIRKHRSLSSILGKTYDDEVPSD</sequence>
<evidence type="ECO:0000256" key="1">
    <source>
        <dbReference type="SAM" id="MobiDB-lite"/>
    </source>
</evidence>
<dbReference type="RefSeq" id="WP_105219044.1">
    <property type="nucleotide sequence ID" value="NZ_CAWNSU010000027.1"/>
</dbReference>
<dbReference type="AlphaFoldDB" id="A0A6N8G051"/>
<proteinExistence type="predicted"/>
<feature type="compositionally biased region" description="Basic residues" evidence="1">
    <location>
        <begin position="125"/>
        <end position="144"/>
    </location>
</feature>
<reference evidence="3 4" key="1">
    <citation type="journal article" date="2019" name="Front. Microbiol.">
        <title>Genomic Features for Desiccation Tolerance and Sugar Biosynthesis in the Extremophile Gloeocapsopsis sp. UTEX B3054.</title>
        <authorList>
            <person name="Urrejola C."/>
            <person name="Alcorta J."/>
            <person name="Salas L."/>
            <person name="Vasquez M."/>
            <person name="Polz M.F."/>
            <person name="Vicuna R."/>
            <person name="Diez B."/>
        </authorList>
    </citation>
    <scope>NUCLEOTIDE SEQUENCE [LARGE SCALE GENOMIC DNA]</scope>
    <source>
        <strain evidence="3 4">1H9</strain>
    </source>
</reference>
<keyword evidence="2" id="KW-0472">Membrane</keyword>